<gene>
    <name evidence="3" type="ORF">AXF15_12465</name>
</gene>
<dbReference type="GO" id="GO:0016887">
    <property type="term" value="F:ATP hydrolysis activity"/>
    <property type="evidence" value="ECO:0007669"/>
    <property type="project" value="TreeGrafter"/>
</dbReference>
<dbReference type="InterPro" id="IPR033756">
    <property type="entry name" value="YlxH/NBP35"/>
</dbReference>
<keyword evidence="1" id="KW-0547">Nucleotide-binding</keyword>
<evidence type="ECO:0000313" key="3">
    <source>
        <dbReference type="EMBL" id="AMD93832.1"/>
    </source>
</evidence>
<evidence type="ECO:0000256" key="1">
    <source>
        <dbReference type="ARBA" id="ARBA00022741"/>
    </source>
</evidence>
<dbReference type="RefSeq" id="WP_066608130.1">
    <property type="nucleotide sequence ID" value="NZ_CP014230.1"/>
</dbReference>
<evidence type="ECO:0000256" key="2">
    <source>
        <dbReference type="ARBA" id="ARBA00022840"/>
    </source>
</evidence>
<dbReference type="EMBL" id="CP014230">
    <property type="protein sequence ID" value="AMD93832.1"/>
    <property type="molecule type" value="Genomic_DNA"/>
</dbReference>
<dbReference type="GO" id="GO:0005829">
    <property type="term" value="C:cytosol"/>
    <property type="evidence" value="ECO:0007669"/>
    <property type="project" value="TreeGrafter"/>
</dbReference>
<organism evidence="3 4">
    <name type="scientific">Desulfomicrobium orale DSM 12838</name>
    <dbReference type="NCBI Taxonomy" id="888061"/>
    <lineage>
        <taxon>Bacteria</taxon>
        <taxon>Pseudomonadati</taxon>
        <taxon>Thermodesulfobacteriota</taxon>
        <taxon>Desulfovibrionia</taxon>
        <taxon>Desulfovibrionales</taxon>
        <taxon>Desulfomicrobiaceae</taxon>
        <taxon>Desulfomicrobium</taxon>
    </lineage>
</organism>
<dbReference type="Gene3D" id="3.40.50.300">
    <property type="entry name" value="P-loop containing nucleotide triphosphate hydrolases"/>
    <property type="match status" value="1"/>
</dbReference>
<name>A0A0X8JS44_9BACT</name>
<dbReference type="PANTHER" id="PTHR43384:SF4">
    <property type="entry name" value="CELLULOSE BIOSYNTHESIS PROTEIN BCSQ-RELATED"/>
    <property type="match status" value="1"/>
</dbReference>
<dbReference type="Pfam" id="PF10609">
    <property type="entry name" value="ParA"/>
    <property type="match status" value="1"/>
</dbReference>
<dbReference type="KEGG" id="doa:AXF15_12465"/>
<dbReference type="GO" id="GO:0005524">
    <property type="term" value="F:ATP binding"/>
    <property type="evidence" value="ECO:0007669"/>
    <property type="project" value="UniProtKB-KW"/>
</dbReference>
<keyword evidence="3" id="KW-0969">Cilium</keyword>
<dbReference type="GO" id="GO:0051782">
    <property type="term" value="P:negative regulation of cell division"/>
    <property type="evidence" value="ECO:0007669"/>
    <property type="project" value="TreeGrafter"/>
</dbReference>
<keyword evidence="3" id="KW-0966">Cell projection</keyword>
<protein>
    <submittedName>
        <fullName evidence="3">Flagellar synthesis regulator FleN</fullName>
    </submittedName>
</protein>
<dbReference type="AlphaFoldDB" id="A0A0X8JS44"/>
<dbReference type="CDD" id="cd02038">
    <property type="entry name" value="FlhG-like"/>
    <property type="match status" value="1"/>
</dbReference>
<dbReference type="PIRSF" id="PIRSF003092">
    <property type="entry name" value="MinD"/>
    <property type="match status" value="1"/>
</dbReference>
<dbReference type="GO" id="GO:0009898">
    <property type="term" value="C:cytoplasmic side of plasma membrane"/>
    <property type="evidence" value="ECO:0007669"/>
    <property type="project" value="TreeGrafter"/>
</dbReference>
<dbReference type="SUPFAM" id="SSF52540">
    <property type="entry name" value="P-loop containing nucleoside triphosphate hydrolases"/>
    <property type="match status" value="1"/>
</dbReference>
<reference evidence="4" key="1">
    <citation type="submission" date="2016-02" db="EMBL/GenBank/DDBJ databases">
        <authorList>
            <person name="Holder M.E."/>
            <person name="Ajami N.J."/>
            <person name="Petrosino J.F."/>
        </authorList>
    </citation>
    <scope>NUCLEOTIDE SEQUENCE [LARGE SCALE GENOMIC DNA]</scope>
    <source>
        <strain evidence="4">DSM 12838</strain>
    </source>
</reference>
<evidence type="ECO:0000313" key="4">
    <source>
        <dbReference type="Proteomes" id="UP000063964"/>
    </source>
</evidence>
<dbReference type="InterPro" id="IPR033875">
    <property type="entry name" value="FlhG"/>
</dbReference>
<keyword evidence="2" id="KW-0067">ATP-binding</keyword>
<keyword evidence="3" id="KW-0282">Flagellum</keyword>
<dbReference type="Proteomes" id="UP000063964">
    <property type="component" value="Chromosome"/>
</dbReference>
<dbReference type="InterPro" id="IPR050625">
    <property type="entry name" value="ParA/MinD_ATPase"/>
</dbReference>
<dbReference type="PANTHER" id="PTHR43384">
    <property type="entry name" value="SEPTUM SITE-DETERMINING PROTEIN MIND HOMOLOG, CHLOROPLASTIC-RELATED"/>
    <property type="match status" value="1"/>
</dbReference>
<dbReference type="OrthoDB" id="9773088at2"/>
<dbReference type="InterPro" id="IPR027417">
    <property type="entry name" value="P-loop_NTPase"/>
</dbReference>
<dbReference type="InterPro" id="IPR025501">
    <property type="entry name" value="MinD_FleN"/>
</dbReference>
<keyword evidence="4" id="KW-1185">Reference proteome</keyword>
<proteinExistence type="predicted"/>
<sequence>MSGPNKTLSLSVVSGKGGVGKTNIALNLGFALREAGHSLMLLDADLGLANLDVLLGISPEKNLQDLLGETSAESVVVPLEEGFALLPSASGVAELVELDEDVRGVLLDKLEALFRQYDFLLLDLGAGISPTVLAFAAMPQERIVVITPEPTSLTDSYALIKVLATQHQVRTFQIIVNMAESDKEAKIAFERLSQACDRFLGLPVKFLGVVHKDGMVPESVRQQVPLLKFAPDSQAAGDIRSIARKLVDSRTRLLDLIARSPILKTS</sequence>
<accession>A0A0X8JS44</accession>
<dbReference type="STRING" id="888061.AXF15_12465"/>